<feature type="domain" description="ABC transmembrane type-1" evidence="8">
    <location>
        <begin position="68"/>
        <end position="259"/>
    </location>
</feature>
<evidence type="ECO:0000259" key="8">
    <source>
        <dbReference type="PROSITE" id="PS50928"/>
    </source>
</evidence>
<evidence type="ECO:0000313" key="13">
    <source>
        <dbReference type="EMBL" id="CAB5071212.1"/>
    </source>
</evidence>
<feature type="transmembrane region" description="Helical" evidence="7">
    <location>
        <begin position="105"/>
        <end position="125"/>
    </location>
</feature>
<keyword evidence="5 7" id="KW-1133">Transmembrane helix</keyword>
<dbReference type="AlphaFoldDB" id="A0A6J7B2P7"/>
<evidence type="ECO:0000256" key="6">
    <source>
        <dbReference type="ARBA" id="ARBA00023136"/>
    </source>
</evidence>
<evidence type="ECO:0000256" key="3">
    <source>
        <dbReference type="ARBA" id="ARBA00022475"/>
    </source>
</evidence>
<evidence type="ECO:0000256" key="1">
    <source>
        <dbReference type="ARBA" id="ARBA00004651"/>
    </source>
</evidence>
<accession>A0A6J7B2P7</accession>
<keyword evidence="6 7" id="KW-0472">Membrane</keyword>
<evidence type="ECO:0000256" key="7">
    <source>
        <dbReference type="SAM" id="Phobius"/>
    </source>
</evidence>
<protein>
    <submittedName>
        <fullName evidence="11">Unannotated protein</fullName>
    </submittedName>
</protein>
<evidence type="ECO:0000256" key="5">
    <source>
        <dbReference type="ARBA" id="ARBA00022989"/>
    </source>
</evidence>
<dbReference type="CDD" id="cd06261">
    <property type="entry name" value="TM_PBP2"/>
    <property type="match status" value="1"/>
</dbReference>
<dbReference type="PROSITE" id="PS50928">
    <property type="entry name" value="ABC_TM1"/>
    <property type="match status" value="1"/>
</dbReference>
<keyword evidence="3" id="KW-1003">Cell membrane</keyword>
<feature type="transmembrane region" description="Helical" evidence="7">
    <location>
        <begin position="188"/>
        <end position="215"/>
    </location>
</feature>
<dbReference type="EMBL" id="CAFBQC010000009">
    <property type="protein sequence ID" value="CAB5040460.1"/>
    <property type="molecule type" value="Genomic_DNA"/>
</dbReference>
<sequence length="274" mass="30542">MITTLSEKIIGRALLIVAVICTVLPILSMFSASLEPADTTPLGLSWPKDPQWGNYKEAFSGGHVLELMKSSIFIVLLVVPVTLLFATMAGYAIGKMKIRGHSALFFFFLLGLTIPFESIIVPLYYQVDRLHLLNTQLAIVFPLIALFMPFSIFWMRAHFLRIPSEISEAAKVDGASEFQEFRRIHMPLAIPSLSALAVIIFIWTWNQFILGVVLIDDPLKRTVAGALTFFQGQYWISIPLISASALIIIAPSLILFLIFQRKFISSLLQGAIKA</sequence>
<comment type="subcellular location">
    <subcellularLocation>
        <location evidence="1">Cell membrane</location>
        <topology evidence="1">Multi-pass membrane protein</topology>
    </subcellularLocation>
</comment>
<evidence type="ECO:0000313" key="11">
    <source>
        <dbReference type="EMBL" id="CAB4839083.1"/>
    </source>
</evidence>
<evidence type="ECO:0000256" key="2">
    <source>
        <dbReference type="ARBA" id="ARBA00022448"/>
    </source>
</evidence>
<reference evidence="11" key="1">
    <citation type="submission" date="2020-05" db="EMBL/GenBank/DDBJ databases">
        <authorList>
            <person name="Chiriac C."/>
            <person name="Salcher M."/>
            <person name="Ghai R."/>
            <person name="Kavagutti S V."/>
        </authorList>
    </citation>
    <scope>NUCLEOTIDE SEQUENCE</scope>
</reference>
<dbReference type="GO" id="GO:0005886">
    <property type="term" value="C:plasma membrane"/>
    <property type="evidence" value="ECO:0007669"/>
    <property type="project" value="UniProtKB-SubCell"/>
</dbReference>
<dbReference type="InterPro" id="IPR000515">
    <property type="entry name" value="MetI-like"/>
</dbReference>
<dbReference type="PANTHER" id="PTHR43744">
    <property type="entry name" value="ABC TRANSPORTER PERMEASE PROTEIN MG189-RELATED-RELATED"/>
    <property type="match status" value="1"/>
</dbReference>
<keyword evidence="2" id="KW-0813">Transport</keyword>
<dbReference type="EMBL" id="CAFARE010000063">
    <property type="protein sequence ID" value="CAB4839083.1"/>
    <property type="molecule type" value="Genomic_DNA"/>
</dbReference>
<dbReference type="Gene3D" id="1.10.3720.10">
    <property type="entry name" value="MetI-like"/>
    <property type="match status" value="1"/>
</dbReference>
<keyword evidence="4 7" id="KW-0812">Transmembrane</keyword>
<feature type="transmembrane region" description="Helical" evidence="7">
    <location>
        <begin position="137"/>
        <end position="155"/>
    </location>
</feature>
<dbReference type="EMBL" id="CAEZYI010000021">
    <property type="protein sequence ID" value="CAB4718361.1"/>
    <property type="molecule type" value="Genomic_DNA"/>
</dbReference>
<dbReference type="EMBL" id="CAFBRA010000003">
    <property type="protein sequence ID" value="CAB5071212.1"/>
    <property type="molecule type" value="Genomic_DNA"/>
</dbReference>
<dbReference type="InterPro" id="IPR035906">
    <property type="entry name" value="MetI-like_sf"/>
</dbReference>
<dbReference type="EMBL" id="CAFAAA010000004">
    <property type="protein sequence ID" value="CAB4774545.1"/>
    <property type="molecule type" value="Genomic_DNA"/>
</dbReference>
<dbReference type="Pfam" id="PF00528">
    <property type="entry name" value="BPD_transp_1"/>
    <property type="match status" value="1"/>
</dbReference>
<dbReference type="GO" id="GO:0055085">
    <property type="term" value="P:transmembrane transport"/>
    <property type="evidence" value="ECO:0007669"/>
    <property type="project" value="InterPro"/>
</dbReference>
<name>A0A6J7B2P7_9ZZZZ</name>
<dbReference type="PANTHER" id="PTHR43744:SF12">
    <property type="entry name" value="ABC TRANSPORTER PERMEASE PROTEIN MG189-RELATED"/>
    <property type="match status" value="1"/>
</dbReference>
<feature type="transmembrane region" description="Helical" evidence="7">
    <location>
        <begin position="72"/>
        <end position="93"/>
    </location>
</feature>
<evidence type="ECO:0000313" key="9">
    <source>
        <dbReference type="EMBL" id="CAB4718361.1"/>
    </source>
</evidence>
<gene>
    <name evidence="9" type="ORF">UFOPK2662_00530</name>
    <name evidence="10" type="ORF">UFOPK2942_00279</name>
    <name evidence="11" type="ORF">UFOPK3232_01224</name>
    <name evidence="12" type="ORF">UFOPK4242_00334</name>
    <name evidence="13" type="ORF">UFOPK4382_00120</name>
</gene>
<feature type="transmembrane region" description="Helical" evidence="7">
    <location>
        <begin position="12"/>
        <end position="34"/>
    </location>
</feature>
<organism evidence="11">
    <name type="scientific">freshwater metagenome</name>
    <dbReference type="NCBI Taxonomy" id="449393"/>
    <lineage>
        <taxon>unclassified sequences</taxon>
        <taxon>metagenomes</taxon>
        <taxon>ecological metagenomes</taxon>
    </lineage>
</organism>
<evidence type="ECO:0000313" key="12">
    <source>
        <dbReference type="EMBL" id="CAB5040460.1"/>
    </source>
</evidence>
<feature type="transmembrane region" description="Helical" evidence="7">
    <location>
        <begin position="235"/>
        <end position="259"/>
    </location>
</feature>
<dbReference type="SUPFAM" id="SSF161098">
    <property type="entry name" value="MetI-like"/>
    <property type="match status" value="1"/>
</dbReference>
<evidence type="ECO:0000313" key="10">
    <source>
        <dbReference type="EMBL" id="CAB4774545.1"/>
    </source>
</evidence>
<proteinExistence type="predicted"/>
<evidence type="ECO:0000256" key="4">
    <source>
        <dbReference type="ARBA" id="ARBA00022692"/>
    </source>
</evidence>